<dbReference type="Pfam" id="PF09331">
    <property type="entry name" value="DUF1985"/>
    <property type="match status" value="1"/>
</dbReference>
<dbReference type="InterPro" id="IPR015410">
    <property type="entry name" value="DUF1985"/>
</dbReference>
<feature type="domain" description="DUF287" evidence="2">
    <location>
        <begin position="197"/>
        <end position="249"/>
    </location>
</feature>
<feature type="compositionally biased region" description="Basic and acidic residues" evidence="1">
    <location>
        <begin position="359"/>
        <end position="553"/>
    </location>
</feature>
<protein>
    <recommendedName>
        <fullName evidence="6">DUF1985 domain-containing protein</fullName>
    </recommendedName>
</protein>
<evidence type="ECO:0000259" key="2">
    <source>
        <dbReference type="Pfam" id="PF03384"/>
    </source>
</evidence>
<evidence type="ECO:0008006" key="6">
    <source>
        <dbReference type="Google" id="ProtNLM"/>
    </source>
</evidence>
<accession>A0A8S2AY87</accession>
<feature type="region of interest" description="Disordered" evidence="1">
    <location>
        <begin position="359"/>
        <end position="616"/>
    </location>
</feature>
<reference evidence="4" key="1">
    <citation type="submission" date="2021-01" db="EMBL/GenBank/DDBJ databases">
        <authorList>
            <person name="Bezrukov I."/>
        </authorList>
    </citation>
    <scope>NUCLEOTIDE SEQUENCE</scope>
</reference>
<evidence type="ECO:0000313" key="5">
    <source>
        <dbReference type="Proteomes" id="UP000682877"/>
    </source>
</evidence>
<feature type="compositionally biased region" description="Basic residues" evidence="1">
    <location>
        <begin position="584"/>
        <end position="595"/>
    </location>
</feature>
<feature type="region of interest" description="Disordered" evidence="1">
    <location>
        <begin position="1"/>
        <end position="49"/>
    </location>
</feature>
<proteinExistence type="predicted"/>
<organism evidence="4 5">
    <name type="scientific">Arabidopsis arenosa</name>
    <name type="common">Sand rock-cress</name>
    <name type="synonym">Cardaminopsis arenosa</name>
    <dbReference type="NCBI Taxonomy" id="38785"/>
    <lineage>
        <taxon>Eukaryota</taxon>
        <taxon>Viridiplantae</taxon>
        <taxon>Streptophyta</taxon>
        <taxon>Embryophyta</taxon>
        <taxon>Tracheophyta</taxon>
        <taxon>Spermatophyta</taxon>
        <taxon>Magnoliopsida</taxon>
        <taxon>eudicotyledons</taxon>
        <taxon>Gunneridae</taxon>
        <taxon>Pentapetalae</taxon>
        <taxon>rosids</taxon>
        <taxon>malvids</taxon>
        <taxon>Brassicales</taxon>
        <taxon>Brassicaceae</taxon>
        <taxon>Camelineae</taxon>
        <taxon>Arabidopsis</taxon>
    </lineage>
</organism>
<dbReference type="Proteomes" id="UP000682877">
    <property type="component" value="Chromosome 7"/>
</dbReference>
<dbReference type="EMBL" id="LR999457">
    <property type="protein sequence ID" value="CAE6199490.1"/>
    <property type="molecule type" value="Genomic_DNA"/>
</dbReference>
<keyword evidence="5" id="KW-1185">Reference proteome</keyword>
<name>A0A8S2AY87_ARAAE</name>
<dbReference type="Pfam" id="PF03384">
    <property type="entry name" value="DUF287"/>
    <property type="match status" value="1"/>
</dbReference>
<dbReference type="PANTHER" id="PTHR48449">
    <property type="entry name" value="DUF1985 DOMAIN-CONTAINING PROTEIN"/>
    <property type="match status" value="1"/>
</dbReference>
<gene>
    <name evidence="4" type="ORF">AARE701A_LOCUS19623</name>
</gene>
<dbReference type="InterPro" id="IPR005048">
    <property type="entry name" value="DUF287"/>
</dbReference>
<evidence type="ECO:0000313" key="4">
    <source>
        <dbReference type="EMBL" id="CAE6199490.1"/>
    </source>
</evidence>
<evidence type="ECO:0000259" key="3">
    <source>
        <dbReference type="Pfam" id="PF09331"/>
    </source>
</evidence>
<evidence type="ECO:0000256" key="1">
    <source>
        <dbReference type="SAM" id="MobiDB-lite"/>
    </source>
</evidence>
<dbReference type="AlphaFoldDB" id="A0A8S2AY87"/>
<sequence length="616" mass="70366">MRTKNPSYREEPNPTDVMVEAQETRGDEPEETESNPPSNRQDSTEPEEEIEAMQPLNIEMALMSGLNCREYPPFMEGFGSLEFAGKYFGVGATVTYAKVKAKLLSMKEPGTDRLKMAVLFFLSSIIIGKKKGGKQAPSVEPIFLRVVDDLEECKTFPWGRLAFDENMKDIFHLMNHFDGVVGAPWVFPSFVIPLEEIHSILPPSSRETHLLGRIMETDNGWNDADYPIADGWSKRLIDQEKSILFEDLYNQDVATRGIEVGDVELDNVDPDDVATDDVEHDNVDPDDMEHDNVDQDDVTPNNLVELGDIFIQLEDQMNKGFKEIMEKIDGLDGKVKSVESYVNWERGAELGCPTFNEVTEKEKAEREQAEKEKAEKENAERENAEKEKADNAEKEKAEKEMAEKEKAEKEKAEKEKVEAEKEKAEKERVEKEKAEKEKAEKEKAEKELAEKEMAEKEKAEKELAEKEKAEKERVEKEKAEKEKAGKELAEKEKAEKERVEKEKAEKEKAEKEMAEKEKAEAEKAVAEKVEAEKVEGEKEKAVNDQEEKVEGERQISIQYERKSRKRNAEVQGEEEVAGEAQQNKKMKIIGKKGKKGSTVVIRSHIMTRQKKEQKKD</sequence>
<dbReference type="PANTHER" id="PTHR48449:SF1">
    <property type="entry name" value="DUF1985 DOMAIN-CONTAINING PROTEIN"/>
    <property type="match status" value="1"/>
</dbReference>
<feature type="domain" description="DUF1985" evidence="3">
    <location>
        <begin position="59"/>
        <end position="168"/>
    </location>
</feature>